<evidence type="ECO:0000313" key="2">
    <source>
        <dbReference type="EMBL" id="KAK0525234.1"/>
    </source>
</evidence>
<comment type="caution">
    <text evidence="2">The sequence shown here is derived from an EMBL/GenBank/DDBJ whole genome shotgun (WGS) entry which is preliminary data.</text>
</comment>
<sequence>MAREPPGPYLAWISAQDRHHVRCVLCATRLRLPDVAAHQNTRRHQDALALHQHLDAIDGMSSAEDDNISDGSSASHPASSTLIGHASDSAVLMDDAGGLEDDLEAPNILDSAVLMDDAGGLEDDLEAPNILPDLFSWEPEQSLHLRDNEIEPSDSDSALETGSDTGEAQVDDLGAQDFHPFPSRKIFLIHTIASNPRCPLSREQIKLILLLLKWVGVQDIPSYYAYQKAVKLAETNIAGSAPRTKDVVGQEGHHFVVGSVAHELARDFATPQIRQDMTLYPRKDAIVSDMMDAGWVHSLRDARAAPMAVLKDGTHAFVDEPVELEDYRVYLISAWFQRNGRICGLGRLCVPSPDVERLDVIGLREVDFEVRDVRQNGPGLAQMGYKSVQWKQRTFKLLSEERQTARGRPVYSVFLRVFCDDLSGVKSKRWDKHHGLYYQNGNLSKRYLGQDASIKLFSASPSASAGEIMELFVEEV</sequence>
<evidence type="ECO:0000313" key="3">
    <source>
        <dbReference type="Proteomes" id="UP001176521"/>
    </source>
</evidence>
<feature type="compositionally biased region" description="Polar residues" evidence="1">
    <location>
        <begin position="155"/>
        <end position="166"/>
    </location>
</feature>
<evidence type="ECO:0000256" key="1">
    <source>
        <dbReference type="SAM" id="MobiDB-lite"/>
    </source>
</evidence>
<organism evidence="2 3">
    <name type="scientific">Tilletia horrida</name>
    <dbReference type="NCBI Taxonomy" id="155126"/>
    <lineage>
        <taxon>Eukaryota</taxon>
        <taxon>Fungi</taxon>
        <taxon>Dikarya</taxon>
        <taxon>Basidiomycota</taxon>
        <taxon>Ustilaginomycotina</taxon>
        <taxon>Exobasidiomycetes</taxon>
        <taxon>Tilletiales</taxon>
        <taxon>Tilletiaceae</taxon>
        <taxon>Tilletia</taxon>
    </lineage>
</organism>
<feature type="non-terminal residue" evidence="2">
    <location>
        <position position="476"/>
    </location>
</feature>
<protein>
    <submittedName>
        <fullName evidence="2">Uncharacterized protein</fullName>
    </submittedName>
</protein>
<dbReference type="Proteomes" id="UP001176521">
    <property type="component" value="Unassembled WGS sequence"/>
</dbReference>
<name>A0AAN6G726_9BASI</name>
<keyword evidence="3" id="KW-1185">Reference proteome</keyword>
<gene>
    <name evidence="2" type="ORF">OC842_005565</name>
</gene>
<dbReference type="EMBL" id="JAPDMQ010000408">
    <property type="protein sequence ID" value="KAK0525234.1"/>
    <property type="molecule type" value="Genomic_DNA"/>
</dbReference>
<dbReference type="AlphaFoldDB" id="A0AAN6G726"/>
<feature type="compositionally biased region" description="Low complexity" evidence="1">
    <location>
        <begin position="69"/>
        <end position="80"/>
    </location>
</feature>
<feature type="region of interest" description="Disordered" evidence="1">
    <location>
        <begin position="150"/>
        <end position="174"/>
    </location>
</feature>
<proteinExistence type="predicted"/>
<reference evidence="2" key="1">
    <citation type="journal article" date="2023" name="PhytoFront">
        <title>Draft Genome Resources of Seven Strains of Tilletia horrida, Causal Agent of Kernel Smut of Rice.</title>
        <authorList>
            <person name="Khanal S."/>
            <person name="Antony Babu S."/>
            <person name="Zhou X.G."/>
        </authorList>
    </citation>
    <scope>NUCLEOTIDE SEQUENCE</scope>
    <source>
        <strain evidence="2">TX3</strain>
    </source>
</reference>
<feature type="region of interest" description="Disordered" evidence="1">
    <location>
        <begin position="61"/>
        <end position="81"/>
    </location>
</feature>
<accession>A0AAN6G726</accession>